<dbReference type="AlphaFoldDB" id="A0A8J2NC71"/>
<protein>
    <recommendedName>
        <fullName evidence="4">DRBM domain-containing protein</fullName>
    </recommendedName>
</protein>
<evidence type="ECO:0000313" key="3">
    <source>
        <dbReference type="Proteomes" id="UP000693738"/>
    </source>
</evidence>
<sequence length="342" mass="37465">MANEGSSNTEQGIPWDQLIQFANNKKAEEKATGKPAQLDKQQLAAIAMLIELVKDIEVDDTCVSRLFGKYSSLTHILDAIIDWFSLEYCQQKKITTPKFTSETFNQSISGTVIPRSRVICTLPSKNQQFPQEGYGYASGEEIPTFKKAQKAKNFAAMQALNWLQGKGPSSSRGEKRPASVIGESPARTKRRAEDEDNPDGSAPASITGKHPNQTKTEEGNNSDGGALTADSSQASDSTPASTAGIQGPTIRERAAKLGVDMEFGIPKYFIERDDEGEDTWKGWPVFRHDGRIPPDTGVVTGIKGRQQAEDLVAQKTLEWLEGEKKSRDTLCEQMLASVPRPT</sequence>
<evidence type="ECO:0000313" key="2">
    <source>
        <dbReference type="EMBL" id="CAG7554375.1"/>
    </source>
</evidence>
<organism evidence="2 3">
    <name type="scientific">Fusarium equiseti</name>
    <name type="common">Fusarium scirpi</name>
    <dbReference type="NCBI Taxonomy" id="61235"/>
    <lineage>
        <taxon>Eukaryota</taxon>
        <taxon>Fungi</taxon>
        <taxon>Dikarya</taxon>
        <taxon>Ascomycota</taxon>
        <taxon>Pezizomycotina</taxon>
        <taxon>Sordariomycetes</taxon>
        <taxon>Hypocreomycetidae</taxon>
        <taxon>Hypocreales</taxon>
        <taxon>Nectriaceae</taxon>
        <taxon>Fusarium</taxon>
        <taxon>Fusarium incarnatum-equiseti species complex</taxon>
    </lineage>
</organism>
<gene>
    <name evidence="2" type="ORF">FEQUK3_LOCUS65</name>
</gene>
<accession>A0A8J2NC71</accession>
<reference evidence="2" key="1">
    <citation type="submission" date="2021-05" db="EMBL/GenBank/DDBJ databases">
        <authorList>
            <person name="Khan N."/>
        </authorList>
    </citation>
    <scope>NUCLEOTIDE SEQUENCE</scope>
</reference>
<dbReference type="CDD" id="cd00048">
    <property type="entry name" value="DSRM_SF"/>
    <property type="match status" value="1"/>
</dbReference>
<name>A0A8J2NC71_FUSEQ</name>
<dbReference type="Proteomes" id="UP000693738">
    <property type="component" value="Unassembled WGS sequence"/>
</dbReference>
<comment type="caution">
    <text evidence="2">The sequence shown here is derived from an EMBL/GenBank/DDBJ whole genome shotgun (WGS) entry which is preliminary data.</text>
</comment>
<feature type="compositionally biased region" description="Polar residues" evidence="1">
    <location>
        <begin position="210"/>
        <end position="244"/>
    </location>
</feature>
<evidence type="ECO:0008006" key="4">
    <source>
        <dbReference type="Google" id="ProtNLM"/>
    </source>
</evidence>
<feature type="region of interest" description="Disordered" evidence="1">
    <location>
        <begin position="163"/>
        <end position="249"/>
    </location>
</feature>
<proteinExistence type="predicted"/>
<dbReference type="EMBL" id="CAJSTJ010000011">
    <property type="protein sequence ID" value="CAG7554375.1"/>
    <property type="molecule type" value="Genomic_DNA"/>
</dbReference>
<evidence type="ECO:0000256" key="1">
    <source>
        <dbReference type="SAM" id="MobiDB-lite"/>
    </source>
</evidence>